<dbReference type="Proteomes" id="UP000694404">
    <property type="component" value="Unplaced"/>
</dbReference>
<keyword evidence="4" id="KW-1185">Reference proteome</keyword>
<organism evidence="3 4">
    <name type="scientific">Chelonoidis abingdonii</name>
    <name type="common">Abingdon island giant tortoise</name>
    <name type="synonym">Testudo abingdonii</name>
    <dbReference type="NCBI Taxonomy" id="106734"/>
    <lineage>
        <taxon>Eukaryota</taxon>
        <taxon>Metazoa</taxon>
        <taxon>Chordata</taxon>
        <taxon>Craniata</taxon>
        <taxon>Vertebrata</taxon>
        <taxon>Euteleostomi</taxon>
        <taxon>Archelosauria</taxon>
        <taxon>Testudinata</taxon>
        <taxon>Testudines</taxon>
        <taxon>Cryptodira</taxon>
        <taxon>Durocryptodira</taxon>
        <taxon>Testudinoidea</taxon>
        <taxon>Testudinidae</taxon>
        <taxon>Chelonoidis</taxon>
    </lineage>
</organism>
<reference evidence="3" key="1">
    <citation type="submission" date="2025-08" db="UniProtKB">
        <authorList>
            <consortium name="Ensembl"/>
        </authorList>
    </citation>
    <scope>IDENTIFICATION</scope>
</reference>
<proteinExistence type="predicted"/>
<dbReference type="PANTHER" id="PTHR35672">
    <property type="entry name" value="C-U-EDITING ENZYME APOBEC-4-RELATED"/>
    <property type="match status" value="1"/>
</dbReference>
<dbReference type="InterPro" id="IPR038953">
    <property type="entry name" value="APOBEC4"/>
</dbReference>
<dbReference type="Ensembl" id="ENSCABT00000005191.1">
    <property type="protein sequence ID" value="ENSCABP00000004774.1"/>
    <property type="gene ID" value="ENSCABG00000003613.1"/>
</dbReference>
<evidence type="ECO:0000313" key="3">
    <source>
        <dbReference type="Ensembl" id="ENSCABP00000004774.1"/>
    </source>
</evidence>
<name>A0A8C0GHK6_CHEAB</name>
<evidence type="ECO:0000256" key="1">
    <source>
        <dbReference type="ARBA" id="ARBA00001947"/>
    </source>
</evidence>
<dbReference type="InterPro" id="IPR002125">
    <property type="entry name" value="CMP_dCMP_dom"/>
</dbReference>
<protein>
    <submittedName>
        <fullName evidence="3">Apolipoprotein B mRNA editing enzyme catalytic polypeptide like 4</fullName>
    </submittedName>
</protein>
<dbReference type="Pfam" id="PF18778">
    <property type="entry name" value="NAD1"/>
    <property type="match status" value="1"/>
</dbReference>
<comment type="cofactor">
    <cofactor evidence="1">
        <name>Zn(2+)</name>
        <dbReference type="ChEBI" id="CHEBI:29105"/>
    </cofactor>
</comment>
<evidence type="ECO:0000313" key="4">
    <source>
        <dbReference type="Proteomes" id="UP000694404"/>
    </source>
</evidence>
<dbReference type="OMA" id="PASAWNR"/>
<accession>A0A8C0GHK6</accession>
<dbReference type="GeneTree" id="ENSGT00390000014243"/>
<dbReference type="Gene3D" id="3.40.140.10">
    <property type="entry name" value="Cytidine Deaminase, domain 2"/>
    <property type="match status" value="1"/>
</dbReference>
<dbReference type="PROSITE" id="PS51747">
    <property type="entry name" value="CYT_DCMP_DEAMINASES_2"/>
    <property type="match status" value="1"/>
</dbReference>
<evidence type="ECO:0000259" key="2">
    <source>
        <dbReference type="PROSITE" id="PS51747"/>
    </source>
</evidence>
<feature type="domain" description="CMP/dCMP-type deaminase" evidence="2">
    <location>
        <begin position="63"/>
        <end position="173"/>
    </location>
</feature>
<dbReference type="AlphaFoldDB" id="A0A8C0GHK6"/>
<sequence length="384" mass="44580">MKRETLFQEYLANQGTVVKPYYWQTLSKSCPKCPYHIQTGEEARVPYMEFHKAFGFPYGLMSPQNKHLIFYELRSFSGTLVQKGHATNCIKYNIHPESMLFEMGGYLDAVTHDYDSIGYIILYSNYSPCNEAEHCCISKIYNFLSKYPDITLCIYFSQLYHTEDDFPMSIWNCKALQSLASLWPHVTLNSLCDGVWHSLLYNFVSGMPEATLYHPILPARALADQQNSHKINNITGMKCYLMKASPQGTYENLKPQQNLQQYYFANTPSQQPSQMMNGRLPPLMSHSHLVPFMCKFLPFGGQHLYPKPKNIVRHLKMPKELFNDTNHSQTFSHGRPVQVVEITERLLSRGAEFKTRMRKKILAIVLRMCPTTNGKRAWLLRRKR</sequence>
<dbReference type="PANTHER" id="PTHR35672:SF1">
    <property type="entry name" value="C-U-EDITING ENZYME APOBEC-4-RELATED"/>
    <property type="match status" value="1"/>
</dbReference>
<gene>
    <name evidence="3" type="primary">APOBEC4</name>
</gene>
<reference evidence="3" key="2">
    <citation type="submission" date="2025-09" db="UniProtKB">
        <authorList>
            <consortium name="Ensembl"/>
        </authorList>
    </citation>
    <scope>IDENTIFICATION</scope>
</reference>